<feature type="signal peptide" evidence="2">
    <location>
        <begin position="1"/>
        <end position="18"/>
    </location>
</feature>
<reference evidence="4" key="1">
    <citation type="submission" date="2021-03" db="EMBL/GenBank/DDBJ databases">
        <authorList>
            <person name="Alouane T."/>
            <person name="Langin T."/>
            <person name="Bonhomme L."/>
        </authorList>
    </citation>
    <scope>NUCLEOTIDE SEQUENCE</scope>
    <source>
        <strain evidence="4">MDC_Fg202</strain>
    </source>
</reference>
<sequence length="684" mass="72199">MKWYPFLAFGSIAQVAAGLKLIDESEDNGVICYTYLSTYLAAVDAGPAPALPTTRGILPPYFTNRSTSALPLSTLLADRESSIVLQDPDSTVALVTSSDFAILTESTDLFNPTATISSEASATSFQAEVTGQAVIFFVTPDTGNQRRSLVKKDIPGGFVNGVNPVDICADADIFQLADGQLLDNGSPVYYDGEPYKLFASDGIPPDGAITKEFAAVNGRLVFASRSLPGNNAGFCQDDTGLVYITFDSSPPGCDPVILLVYTVVEQCRNGEIPGSAQASSIISESTQSPITEPTSTVLAEPTDVSASSDTALVVTATSSTVSAEEEEETTTVDSSSTDIPSQPPLFTSSLSLTRSTISTIESKSASLLPSSSSTDSIGTTVSEDIPSSSESSLEPSSSIFLSTDSTAMEPATEETTTSISTTTLPEETESLTQLGSTTTTEDTTATETTTASGDTTVTEETTTTAEETTTTPCNSEVAVTTAALLNPTPVFDDSDDHDDDIAAVVLPFNVAYSDQSTVYVSTNGFIGVGSDLDSNPGENSWLPTENIAPIAVCPYWSDLSLTRRNGDTIVYEVFDGQHGMQATFEWIVTSSNGIRVHFSTTFYKDFPQISRFSYYAIDGTGRIATTGAQNNDRDEYFELYGFVKDGASLFISFDGSVFETLTFDSTECGKGDPPDGAAAFSQGT</sequence>
<keyword evidence="2" id="KW-0732">Signal</keyword>
<dbReference type="AlphaFoldDB" id="A0A9N8NBL1"/>
<evidence type="ECO:0000256" key="1">
    <source>
        <dbReference type="SAM" id="MobiDB-lite"/>
    </source>
</evidence>
<feature type="compositionally biased region" description="Polar residues" evidence="1">
    <location>
        <begin position="276"/>
        <end position="294"/>
    </location>
</feature>
<accession>A0A9N8NBL1</accession>
<dbReference type="Pfam" id="PF25485">
    <property type="entry name" value="DUF7908"/>
    <property type="match status" value="1"/>
</dbReference>
<feature type="chain" id="PRO_5040469343" description="DUF7908 domain-containing protein" evidence="2">
    <location>
        <begin position="19"/>
        <end position="684"/>
    </location>
</feature>
<dbReference type="Proteomes" id="UP000746612">
    <property type="component" value="Unassembled WGS sequence"/>
</dbReference>
<name>A0A9N8NBL1_GIBZA</name>
<feature type="region of interest" description="Disordered" evidence="1">
    <location>
        <begin position="316"/>
        <end position="350"/>
    </location>
</feature>
<organism evidence="4 5">
    <name type="scientific">Gibberella zeae</name>
    <name type="common">Wheat head blight fungus</name>
    <name type="synonym">Fusarium graminearum</name>
    <dbReference type="NCBI Taxonomy" id="5518"/>
    <lineage>
        <taxon>Eukaryota</taxon>
        <taxon>Fungi</taxon>
        <taxon>Dikarya</taxon>
        <taxon>Ascomycota</taxon>
        <taxon>Pezizomycotina</taxon>
        <taxon>Sordariomycetes</taxon>
        <taxon>Hypocreomycetidae</taxon>
        <taxon>Hypocreales</taxon>
        <taxon>Nectriaceae</taxon>
        <taxon>Fusarium</taxon>
    </lineage>
</organism>
<evidence type="ECO:0000259" key="3">
    <source>
        <dbReference type="Pfam" id="PF25485"/>
    </source>
</evidence>
<dbReference type="EMBL" id="CAJPIJ010000066">
    <property type="protein sequence ID" value="CAG1964917.1"/>
    <property type="molecule type" value="Genomic_DNA"/>
</dbReference>
<feature type="region of interest" description="Disordered" evidence="1">
    <location>
        <begin position="362"/>
        <end position="473"/>
    </location>
</feature>
<feature type="compositionally biased region" description="Low complexity" evidence="1">
    <location>
        <begin position="362"/>
        <end position="471"/>
    </location>
</feature>
<feature type="domain" description="DUF7908" evidence="3">
    <location>
        <begin position="136"/>
        <end position="263"/>
    </location>
</feature>
<evidence type="ECO:0000313" key="5">
    <source>
        <dbReference type="Proteomes" id="UP000746612"/>
    </source>
</evidence>
<evidence type="ECO:0000256" key="2">
    <source>
        <dbReference type="SAM" id="SignalP"/>
    </source>
</evidence>
<gene>
    <name evidence="4" type="ORF">MDCFG202_LOCUS25478</name>
</gene>
<dbReference type="InterPro" id="IPR057230">
    <property type="entry name" value="DUF7908"/>
</dbReference>
<protein>
    <recommendedName>
        <fullName evidence="3">DUF7908 domain-containing protein</fullName>
    </recommendedName>
</protein>
<comment type="caution">
    <text evidence="4">The sequence shown here is derived from an EMBL/GenBank/DDBJ whole genome shotgun (WGS) entry which is preliminary data.</text>
</comment>
<feature type="region of interest" description="Disordered" evidence="1">
    <location>
        <begin position="274"/>
        <end position="294"/>
    </location>
</feature>
<evidence type="ECO:0000313" key="4">
    <source>
        <dbReference type="EMBL" id="CAG1964917.1"/>
    </source>
</evidence>
<proteinExistence type="predicted"/>